<evidence type="ECO:0000256" key="2">
    <source>
        <dbReference type="ARBA" id="ARBA00007812"/>
    </source>
</evidence>
<comment type="cofactor">
    <cofactor evidence="1">
        <name>thiamine diphosphate</name>
        <dbReference type="ChEBI" id="CHEBI:58937"/>
    </cofactor>
</comment>
<keyword evidence="5" id="KW-0460">Magnesium</keyword>
<keyword evidence="8" id="KW-0670">Pyruvate</keyword>
<comment type="similarity">
    <text evidence="2">Belongs to the TPP enzyme family.</text>
</comment>
<dbReference type="PANTHER" id="PTHR43452:SF1">
    <property type="entry name" value="PYRUVATE DECARBOXYLASE C186.09-RELATED"/>
    <property type="match status" value="1"/>
</dbReference>
<dbReference type="Gene3D" id="3.40.50.970">
    <property type="match status" value="1"/>
</dbReference>
<feature type="non-terminal residue" evidence="8">
    <location>
        <position position="1"/>
    </location>
</feature>
<evidence type="ECO:0000256" key="4">
    <source>
        <dbReference type="ARBA" id="ARBA00022793"/>
    </source>
</evidence>
<evidence type="ECO:0000313" key="8">
    <source>
        <dbReference type="EMBL" id="MBO1362130.1"/>
    </source>
</evidence>
<keyword evidence="9" id="KW-1185">Reference proteome</keyword>
<reference evidence="8 9" key="1">
    <citation type="submission" date="2021-03" db="EMBL/GenBank/DDBJ databases">
        <title>The complete genome sequence of Acetobacter sacchari TBRC 11175.</title>
        <authorList>
            <person name="Charoenyingcharoen P."/>
            <person name="Yukphan P."/>
        </authorList>
    </citation>
    <scope>NUCLEOTIDE SEQUENCE [LARGE SCALE GENOMIC DNA]</scope>
    <source>
        <strain evidence="8 9">TBRC 11175</strain>
    </source>
</reference>
<evidence type="ECO:0000256" key="3">
    <source>
        <dbReference type="ARBA" id="ARBA00022723"/>
    </source>
</evidence>
<keyword evidence="6" id="KW-0786">Thiamine pyrophosphate</keyword>
<dbReference type="SUPFAM" id="SSF52518">
    <property type="entry name" value="Thiamin diphosphate-binding fold (THDP-binding)"/>
    <property type="match status" value="1"/>
</dbReference>
<dbReference type="InterPro" id="IPR012110">
    <property type="entry name" value="PDC/IPDC-like"/>
</dbReference>
<proteinExistence type="inferred from homology"/>
<evidence type="ECO:0000313" key="9">
    <source>
        <dbReference type="Proteomes" id="UP000664771"/>
    </source>
</evidence>
<evidence type="ECO:0000256" key="7">
    <source>
        <dbReference type="ARBA" id="ARBA00023239"/>
    </source>
</evidence>
<protein>
    <submittedName>
        <fullName evidence="8">Pyruvate decarboxylase</fullName>
    </submittedName>
</protein>
<gene>
    <name evidence="8" type="ORF">J2D73_20345</name>
</gene>
<dbReference type="InterPro" id="IPR029061">
    <property type="entry name" value="THDP-binding"/>
</dbReference>
<evidence type="ECO:0000256" key="1">
    <source>
        <dbReference type="ARBA" id="ARBA00001964"/>
    </source>
</evidence>
<dbReference type="PANTHER" id="PTHR43452">
    <property type="entry name" value="PYRUVATE DECARBOXYLASE"/>
    <property type="match status" value="1"/>
</dbReference>
<dbReference type="Proteomes" id="UP000664771">
    <property type="component" value="Unassembled WGS sequence"/>
</dbReference>
<keyword evidence="7" id="KW-0456">Lyase</keyword>
<comment type="caution">
    <text evidence="8">The sequence shown here is derived from an EMBL/GenBank/DDBJ whole genome shotgun (WGS) entry which is preliminary data.</text>
</comment>
<sequence>RRIGGGVAENTMEAPAKGGKLTREHIQRTLQSIVTSETTIFGETGDSWFNVARTKLPRGARVEYEMQWGHIGWSVPAMFGYAVATPE</sequence>
<accession>A0ABS3M1P4</accession>
<keyword evidence="4" id="KW-0210">Decarboxylase</keyword>
<dbReference type="EMBL" id="JAFVMF010000087">
    <property type="protein sequence ID" value="MBO1362130.1"/>
    <property type="molecule type" value="Genomic_DNA"/>
</dbReference>
<evidence type="ECO:0000256" key="5">
    <source>
        <dbReference type="ARBA" id="ARBA00022842"/>
    </source>
</evidence>
<organism evidence="8 9">
    <name type="scientific">Acetobacter sacchari</name>
    <dbReference type="NCBI Taxonomy" id="2661687"/>
    <lineage>
        <taxon>Bacteria</taxon>
        <taxon>Pseudomonadati</taxon>
        <taxon>Pseudomonadota</taxon>
        <taxon>Alphaproteobacteria</taxon>
        <taxon>Acetobacterales</taxon>
        <taxon>Acetobacteraceae</taxon>
        <taxon>Acetobacter</taxon>
    </lineage>
</organism>
<keyword evidence="3" id="KW-0479">Metal-binding</keyword>
<evidence type="ECO:0000256" key="6">
    <source>
        <dbReference type="ARBA" id="ARBA00023052"/>
    </source>
</evidence>
<name>A0ABS3M1P4_9PROT</name>
<feature type="non-terminal residue" evidence="8">
    <location>
        <position position="87"/>
    </location>
</feature>